<gene>
    <name evidence="8" type="ORF">QM524_22270</name>
</gene>
<keyword evidence="3" id="KW-0732">Signal</keyword>
<dbReference type="Pfam" id="PF14322">
    <property type="entry name" value="SusD-like_3"/>
    <property type="match status" value="1"/>
</dbReference>
<protein>
    <submittedName>
        <fullName evidence="8">RagB/SusD family nutrient uptake outer membrane protein</fullName>
    </submittedName>
</protein>
<comment type="subcellular location">
    <subcellularLocation>
        <location evidence="1">Cell outer membrane</location>
    </subcellularLocation>
</comment>
<sequence length="457" mass="50262">MITIHKFKSGFWVSAIAISTLFSSCESFVDLGAPPTQVVSQDVFKADATATSAVLGLYSTGTMTNFVQASTFFPGMSADDIQYNTVNTSYDEFERNALTNTNSLVENSIWYIAYQEIKNANNAIAGLNQSQTLTPSIKDQLLGEAKFIRALTYFYLVNLFGDVPMPLTADADYATNAILPRTPAADVWKQIITDLKEAQAQLPATYAGTFKARANKHAASTLLARAYLYTKDWANAETNATSVISSQAYTLPALADVFVNTSNEIIWQQANLTGVSTFGANFLAASGVIPAYTLVDTLYKSFEDADLRKTNWAGVTTVGGVKYYFINKYKVRTGTGNEYNVGLRFAELYLIDAESKAQQGKIVEAKAQVDIIRKRAGLAALPNAITKDQLLLAIEKERQLELFGEWGHRWLDLKRTGRADAVLGGIRKNTWKSTAVLYPIPENQRVANKNLTQNPGY</sequence>
<dbReference type="InterPro" id="IPR033985">
    <property type="entry name" value="SusD-like_N"/>
</dbReference>
<keyword evidence="4" id="KW-0472">Membrane</keyword>
<dbReference type="PROSITE" id="PS51257">
    <property type="entry name" value="PROKAR_LIPOPROTEIN"/>
    <property type="match status" value="1"/>
</dbReference>
<dbReference type="Gene3D" id="1.25.40.390">
    <property type="match status" value="1"/>
</dbReference>
<comment type="caution">
    <text evidence="8">The sequence shown here is derived from an EMBL/GenBank/DDBJ whole genome shotgun (WGS) entry which is preliminary data.</text>
</comment>
<name>A0ABT6YEE5_9BACT</name>
<reference evidence="8 9" key="1">
    <citation type="submission" date="2023-05" db="EMBL/GenBank/DDBJ databases">
        <title>Novel species of genus Flectobacillus isolated from stream in China.</title>
        <authorList>
            <person name="Lu H."/>
        </authorList>
    </citation>
    <scope>NUCLEOTIDE SEQUENCE [LARGE SCALE GENOMIC DNA]</scope>
    <source>
        <strain evidence="8 9">KCTC 42575</strain>
    </source>
</reference>
<evidence type="ECO:0000256" key="1">
    <source>
        <dbReference type="ARBA" id="ARBA00004442"/>
    </source>
</evidence>
<dbReference type="RefSeq" id="WP_283346300.1">
    <property type="nucleotide sequence ID" value="NZ_JASHIF010000024.1"/>
</dbReference>
<dbReference type="CDD" id="cd08977">
    <property type="entry name" value="SusD"/>
    <property type="match status" value="1"/>
</dbReference>
<dbReference type="InterPro" id="IPR011990">
    <property type="entry name" value="TPR-like_helical_dom_sf"/>
</dbReference>
<evidence type="ECO:0000256" key="5">
    <source>
        <dbReference type="ARBA" id="ARBA00023237"/>
    </source>
</evidence>
<feature type="domain" description="RagB/SusD" evidence="6">
    <location>
        <begin position="307"/>
        <end position="457"/>
    </location>
</feature>
<dbReference type="InterPro" id="IPR012944">
    <property type="entry name" value="SusD_RagB_dom"/>
</dbReference>
<accession>A0ABT6YEE5</accession>
<organism evidence="8 9">
    <name type="scientific">Flectobacillus roseus</name>
    <dbReference type="NCBI Taxonomy" id="502259"/>
    <lineage>
        <taxon>Bacteria</taxon>
        <taxon>Pseudomonadati</taxon>
        <taxon>Bacteroidota</taxon>
        <taxon>Cytophagia</taxon>
        <taxon>Cytophagales</taxon>
        <taxon>Flectobacillaceae</taxon>
        <taxon>Flectobacillus</taxon>
    </lineage>
</organism>
<evidence type="ECO:0000259" key="7">
    <source>
        <dbReference type="Pfam" id="PF14322"/>
    </source>
</evidence>
<evidence type="ECO:0000256" key="2">
    <source>
        <dbReference type="ARBA" id="ARBA00006275"/>
    </source>
</evidence>
<evidence type="ECO:0000256" key="3">
    <source>
        <dbReference type="ARBA" id="ARBA00022729"/>
    </source>
</evidence>
<evidence type="ECO:0000313" key="9">
    <source>
        <dbReference type="Proteomes" id="UP001236507"/>
    </source>
</evidence>
<proteinExistence type="inferred from homology"/>
<dbReference type="EMBL" id="JASHIF010000024">
    <property type="protein sequence ID" value="MDI9861965.1"/>
    <property type="molecule type" value="Genomic_DNA"/>
</dbReference>
<feature type="domain" description="SusD-like N-terminal" evidence="7">
    <location>
        <begin position="54"/>
        <end position="228"/>
    </location>
</feature>
<comment type="similarity">
    <text evidence="2">Belongs to the SusD family.</text>
</comment>
<dbReference type="Pfam" id="PF07980">
    <property type="entry name" value="SusD_RagB"/>
    <property type="match status" value="1"/>
</dbReference>
<evidence type="ECO:0000259" key="6">
    <source>
        <dbReference type="Pfam" id="PF07980"/>
    </source>
</evidence>
<dbReference type="SUPFAM" id="SSF48452">
    <property type="entry name" value="TPR-like"/>
    <property type="match status" value="1"/>
</dbReference>
<evidence type="ECO:0000313" key="8">
    <source>
        <dbReference type="EMBL" id="MDI9861965.1"/>
    </source>
</evidence>
<evidence type="ECO:0000256" key="4">
    <source>
        <dbReference type="ARBA" id="ARBA00023136"/>
    </source>
</evidence>
<dbReference type="Proteomes" id="UP001236507">
    <property type="component" value="Unassembled WGS sequence"/>
</dbReference>
<keyword evidence="9" id="KW-1185">Reference proteome</keyword>
<keyword evidence="5" id="KW-0998">Cell outer membrane</keyword>